<comment type="caution">
    <text evidence="2">The sequence shown here is derived from an EMBL/GenBank/DDBJ whole genome shotgun (WGS) entry which is preliminary data.</text>
</comment>
<keyword evidence="3" id="KW-1185">Reference proteome</keyword>
<dbReference type="Proteomes" id="UP000237246">
    <property type="component" value="Unassembled WGS sequence"/>
</dbReference>
<evidence type="ECO:0000313" key="3">
    <source>
        <dbReference type="Proteomes" id="UP000237246"/>
    </source>
</evidence>
<feature type="non-terminal residue" evidence="2">
    <location>
        <position position="1"/>
    </location>
</feature>
<protein>
    <submittedName>
        <fullName evidence="2">Uncharacterized protein</fullName>
    </submittedName>
</protein>
<accession>A0A2P4SAQ5</accession>
<evidence type="ECO:0000313" key="2">
    <source>
        <dbReference type="EMBL" id="POI21187.1"/>
    </source>
</evidence>
<name>A0A2P4SAQ5_BAMTH</name>
<proteinExistence type="predicted"/>
<sequence length="76" mass="8532">PALCASPRRLWAGPEVLPEGWLLLQQVLQVRDLGPLPRMQDVLLPACQQEVELRAEEEPLGERRHRGGFGSSFSML</sequence>
<dbReference type="AlphaFoldDB" id="A0A2P4SAQ5"/>
<gene>
    <name evidence="2" type="ORF">CIB84_015067</name>
</gene>
<organism evidence="2 3">
    <name type="scientific">Bambusicola thoracicus</name>
    <name type="common">Chinese bamboo-partridge</name>
    <name type="synonym">Perdix thoracica</name>
    <dbReference type="NCBI Taxonomy" id="9083"/>
    <lineage>
        <taxon>Eukaryota</taxon>
        <taxon>Metazoa</taxon>
        <taxon>Chordata</taxon>
        <taxon>Craniata</taxon>
        <taxon>Vertebrata</taxon>
        <taxon>Euteleostomi</taxon>
        <taxon>Archelosauria</taxon>
        <taxon>Archosauria</taxon>
        <taxon>Dinosauria</taxon>
        <taxon>Saurischia</taxon>
        <taxon>Theropoda</taxon>
        <taxon>Coelurosauria</taxon>
        <taxon>Aves</taxon>
        <taxon>Neognathae</taxon>
        <taxon>Galloanserae</taxon>
        <taxon>Galliformes</taxon>
        <taxon>Phasianidae</taxon>
        <taxon>Perdicinae</taxon>
        <taxon>Bambusicola</taxon>
    </lineage>
</organism>
<evidence type="ECO:0000256" key="1">
    <source>
        <dbReference type="SAM" id="MobiDB-lite"/>
    </source>
</evidence>
<feature type="region of interest" description="Disordered" evidence="1">
    <location>
        <begin position="57"/>
        <end position="76"/>
    </location>
</feature>
<reference evidence="2 3" key="1">
    <citation type="submission" date="2018-01" db="EMBL/GenBank/DDBJ databases">
        <title>Comparison of the Chinese Bamboo Partridge and Red Junglefowl genome sequences highlights the importance of demography in genome evolution.</title>
        <authorList>
            <person name="Tiley G.P."/>
            <person name="Kimball R.T."/>
            <person name="Braun E.L."/>
            <person name="Burleigh J.G."/>
        </authorList>
    </citation>
    <scope>NUCLEOTIDE SEQUENCE [LARGE SCALE GENOMIC DNA]</scope>
    <source>
        <strain evidence="2">RTK389</strain>
        <tissue evidence="2">Blood</tissue>
    </source>
</reference>
<dbReference type="EMBL" id="PPHD01072277">
    <property type="protein sequence ID" value="POI21187.1"/>
    <property type="molecule type" value="Genomic_DNA"/>
</dbReference>